<dbReference type="Proteomes" id="UP001060170">
    <property type="component" value="Chromosome 10"/>
</dbReference>
<reference evidence="2" key="2">
    <citation type="journal article" date="2018" name="Mol. Plant Microbe Interact.">
        <title>Genome sequence resources for the wheat stripe rust pathogen (Puccinia striiformis f. sp. tritici) and the barley stripe rust pathogen (Puccinia striiformis f. sp. hordei).</title>
        <authorList>
            <person name="Xia C."/>
            <person name="Wang M."/>
            <person name="Yin C."/>
            <person name="Cornejo O.E."/>
            <person name="Hulbert S.H."/>
            <person name="Chen X."/>
        </authorList>
    </citation>
    <scope>NUCLEOTIDE SEQUENCE [LARGE SCALE GENOMIC DNA]</scope>
    <source>
        <strain evidence="2">93-210</strain>
    </source>
</reference>
<comment type="caution">
    <text evidence="1">The sequence shown here is derived from an EMBL/GenBank/DDBJ whole genome shotgun (WGS) entry which is preliminary data.</text>
</comment>
<gene>
    <name evidence="1" type="ORF">MJO28_010312</name>
</gene>
<dbReference type="EMBL" id="CM045874">
    <property type="protein sequence ID" value="KAI7944617.1"/>
    <property type="molecule type" value="Genomic_DNA"/>
</dbReference>
<feature type="non-terminal residue" evidence="1">
    <location>
        <position position="1"/>
    </location>
</feature>
<reference evidence="2" key="1">
    <citation type="journal article" date="2018" name="BMC Genomics">
        <title>Genomic insights into host adaptation between the wheat stripe rust pathogen (Puccinia striiformis f. sp. tritici) and the barley stripe rust pathogen (Puccinia striiformis f. sp. hordei).</title>
        <authorList>
            <person name="Xia C."/>
            <person name="Wang M."/>
            <person name="Yin C."/>
            <person name="Cornejo O.E."/>
            <person name="Hulbert S.H."/>
            <person name="Chen X."/>
        </authorList>
    </citation>
    <scope>NUCLEOTIDE SEQUENCE [LARGE SCALE GENOMIC DNA]</scope>
    <source>
        <strain evidence="2">93-210</strain>
    </source>
</reference>
<evidence type="ECO:0000313" key="1">
    <source>
        <dbReference type="EMBL" id="KAI7944617.1"/>
    </source>
</evidence>
<name>A0ACC0E4J5_9BASI</name>
<protein>
    <submittedName>
        <fullName evidence="1">Uncharacterized protein</fullName>
    </submittedName>
</protein>
<reference evidence="1 2" key="3">
    <citation type="journal article" date="2022" name="Microbiol. Spectr.">
        <title>Folding features and dynamics of 3D genome architecture in plant fungal pathogens.</title>
        <authorList>
            <person name="Xia C."/>
        </authorList>
    </citation>
    <scope>NUCLEOTIDE SEQUENCE [LARGE SCALE GENOMIC DNA]</scope>
    <source>
        <strain evidence="1 2">93-210</strain>
    </source>
</reference>
<proteinExistence type="predicted"/>
<organism evidence="1 2">
    <name type="scientific">Puccinia striiformis f. sp. tritici</name>
    <dbReference type="NCBI Taxonomy" id="168172"/>
    <lineage>
        <taxon>Eukaryota</taxon>
        <taxon>Fungi</taxon>
        <taxon>Dikarya</taxon>
        <taxon>Basidiomycota</taxon>
        <taxon>Pucciniomycotina</taxon>
        <taxon>Pucciniomycetes</taxon>
        <taxon>Pucciniales</taxon>
        <taxon>Pucciniaceae</taxon>
        <taxon>Puccinia</taxon>
    </lineage>
</organism>
<evidence type="ECO:0000313" key="2">
    <source>
        <dbReference type="Proteomes" id="UP001060170"/>
    </source>
</evidence>
<keyword evidence="2" id="KW-1185">Reference proteome</keyword>
<sequence>CTSEPTKAQSGVVRTRITPLLSERTAGSIHIHRFCAGLSDFLRTFVCSSTIYILKLNLIPPCSLVMARPTSPCSSEFDTKLDLWTQLQASEESEPSASTSAITLETANQPVDTHERIKRSSSTEETSTLTNRVKPTKSLEKRAREPEEDEEKLDKKIKPGFSKSPRPHDDPSTNSPDNNPPVPAPKSKAPGIQSLGNLTCAICLSSPSPAAVTKCGHVVCGECLASSIVSQHNSSFGSFPPFMQPAGTQINNGQCPVCRAALVGGWGTAMRGAIFKIGNPS</sequence>
<accession>A0ACC0E4J5</accession>